<evidence type="ECO:0008006" key="4">
    <source>
        <dbReference type="Google" id="ProtNLM"/>
    </source>
</evidence>
<protein>
    <recommendedName>
        <fullName evidence="4">DnaT DNA-binding domain-containing protein</fullName>
    </recommendedName>
</protein>
<feature type="compositionally biased region" description="Basic and acidic residues" evidence="1">
    <location>
        <begin position="337"/>
        <end position="349"/>
    </location>
</feature>
<dbReference type="KEGG" id="tim:GMBLW1_52480"/>
<keyword evidence="3" id="KW-1185">Reference proteome</keyword>
<name>A0A6C2YSK3_9BACT</name>
<evidence type="ECO:0000313" key="2">
    <source>
        <dbReference type="EMBL" id="VIP03945.1"/>
    </source>
</evidence>
<feature type="region of interest" description="Disordered" evidence="1">
    <location>
        <begin position="111"/>
        <end position="146"/>
    </location>
</feature>
<feature type="region of interest" description="Disordered" evidence="1">
    <location>
        <begin position="215"/>
        <end position="247"/>
    </location>
</feature>
<accession>A0A6C2YSK3</accession>
<dbReference type="AlphaFoldDB" id="A0A6C2YSK3"/>
<feature type="region of interest" description="Disordered" evidence="1">
    <location>
        <begin position="308"/>
        <end position="365"/>
    </location>
</feature>
<reference evidence="2" key="1">
    <citation type="submission" date="2019-04" db="EMBL/GenBank/DDBJ databases">
        <authorList>
            <consortium name="Science for Life Laboratories"/>
        </authorList>
    </citation>
    <scope>NUCLEOTIDE SEQUENCE</scope>
    <source>
        <strain evidence="2">MBLW1</strain>
    </source>
</reference>
<sequence>MALDWMPVRLSLTSDMRIQQIAAQLNVTRYHVVGALIDLWTNANLQTMEGVFRYFPRQKLDMVYQLPGFAQALEELGWISFQGNSLKIENFEEHNGKGARRRALENRRKAISREKQRVHKTAQDVFDEADENADTLTDGPHEDGLFAPVVRTDADKNADTCASHADKNADTCAPHAAKNADTCASHADNRGRAAPQEQQQQQYIQRGRILSVLSSCSEPEQSGPEPTPPAAKPKSVPGLWGKPPIQFDPAQSTWVGITDAIRSSWAVACPAVDIDHELAKSATWVASIGAKGRKSNYRAFLTKWMLRSQEQSSRKGGQPPRQSLPKPPGDTSPISMSRDELRAEFRKLSESAPPPVPEGGDEWMQ</sequence>
<dbReference type="EMBL" id="LR593887">
    <property type="protein sequence ID" value="VTS05257.1"/>
    <property type="molecule type" value="Genomic_DNA"/>
</dbReference>
<evidence type="ECO:0000313" key="3">
    <source>
        <dbReference type="Proteomes" id="UP000464378"/>
    </source>
</evidence>
<dbReference type="RefSeq" id="WP_162659088.1">
    <property type="nucleotide sequence ID" value="NZ_LR593887.1"/>
</dbReference>
<dbReference type="InParanoid" id="A0A6C2YSK3"/>
<dbReference type="Proteomes" id="UP000464378">
    <property type="component" value="Chromosome"/>
</dbReference>
<organism evidence="2">
    <name type="scientific">Tuwongella immobilis</name>
    <dbReference type="NCBI Taxonomy" id="692036"/>
    <lineage>
        <taxon>Bacteria</taxon>
        <taxon>Pseudomonadati</taxon>
        <taxon>Planctomycetota</taxon>
        <taxon>Planctomycetia</taxon>
        <taxon>Gemmatales</taxon>
        <taxon>Gemmataceae</taxon>
        <taxon>Tuwongella</taxon>
    </lineage>
</organism>
<evidence type="ECO:0000256" key="1">
    <source>
        <dbReference type="SAM" id="MobiDB-lite"/>
    </source>
</evidence>
<gene>
    <name evidence="2" type="ORF">GMBLW1_52480</name>
</gene>
<dbReference type="EMBL" id="LR586016">
    <property type="protein sequence ID" value="VIP03945.1"/>
    <property type="molecule type" value="Genomic_DNA"/>
</dbReference>
<proteinExistence type="predicted"/>